<dbReference type="Proteomes" id="UP000317648">
    <property type="component" value="Chromosome"/>
</dbReference>
<reference evidence="2 3" key="1">
    <citation type="submission" date="2019-02" db="EMBL/GenBank/DDBJ databases">
        <title>Deep-cultivation of Planctomycetes and their phenomic and genomic characterization uncovers novel biology.</title>
        <authorList>
            <person name="Wiegand S."/>
            <person name="Jogler M."/>
            <person name="Boedeker C."/>
            <person name="Pinto D."/>
            <person name="Vollmers J."/>
            <person name="Rivas-Marin E."/>
            <person name="Kohn T."/>
            <person name="Peeters S.H."/>
            <person name="Heuer A."/>
            <person name="Rast P."/>
            <person name="Oberbeckmann S."/>
            <person name="Bunk B."/>
            <person name="Jeske O."/>
            <person name="Meyerdierks A."/>
            <person name="Storesund J.E."/>
            <person name="Kallscheuer N."/>
            <person name="Luecker S."/>
            <person name="Lage O.M."/>
            <person name="Pohl T."/>
            <person name="Merkel B.J."/>
            <person name="Hornburger P."/>
            <person name="Mueller R.-W."/>
            <person name="Bruemmer F."/>
            <person name="Labrenz M."/>
            <person name="Spormann A.M."/>
            <person name="Op den Camp H."/>
            <person name="Overmann J."/>
            <person name="Amann R."/>
            <person name="Jetten M.S.M."/>
            <person name="Mascher T."/>
            <person name="Medema M.H."/>
            <person name="Devos D.P."/>
            <person name="Kaster A.-K."/>
            <person name="Ovreas L."/>
            <person name="Rohde M."/>
            <person name="Galperin M.Y."/>
            <person name="Jogler C."/>
        </authorList>
    </citation>
    <scope>NUCLEOTIDE SEQUENCE [LARGE SCALE GENOMIC DNA]</scope>
    <source>
        <strain evidence="2 3">Pla85_3_4</strain>
    </source>
</reference>
<evidence type="ECO:0000313" key="3">
    <source>
        <dbReference type="Proteomes" id="UP000317648"/>
    </source>
</evidence>
<keyword evidence="2" id="KW-0808">Transferase</keyword>
<dbReference type="EC" id="2.1.1.285" evidence="2"/>
<dbReference type="Gene3D" id="3.40.50.150">
    <property type="entry name" value="Vaccinia Virus protein VP39"/>
    <property type="match status" value="1"/>
</dbReference>
<dbReference type="SUPFAM" id="SSF53335">
    <property type="entry name" value="S-adenosyl-L-methionine-dependent methyltransferases"/>
    <property type="match status" value="1"/>
</dbReference>
<keyword evidence="3" id="KW-1185">Reference proteome</keyword>
<dbReference type="InterPro" id="IPR029063">
    <property type="entry name" value="SAM-dependent_MTases_sf"/>
</dbReference>
<evidence type="ECO:0000313" key="2">
    <source>
        <dbReference type="EMBL" id="QDU98009.1"/>
    </source>
</evidence>
<dbReference type="EMBL" id="CP036433">
    <property type="protein sequence ID" value="QDU98009.1"/>
    <property type="molecule type" value="Genomic_DNA"/>
</dbReference>
<dbReference type="OrthoDB" id="149130at2"/>
<dbReference type="AlphaFoldDB" id="A0A518E1N9"/>
<keyword evidence="2" id="KW-0489">Methyltransferase</keyword>
<dbReference type="InterPro" id="IPR008884">
    <property type="entry name" value="TylF_MeTrfase"/>
</dbReference>
<dbReference type="PANTHER" id="PTHR40036">
    <property type="entry name" value="MACROCIN O-METHYLTRANSFERASE"/>
    <property type="match status" value="1"/>
</dbReference>
<proteinExistence type="predicted"/>
<protein>
    <submittedName>
        <fullName evidence="2">Demethyldecarbamoylnovobiocin O-methyltransferase</fullName>
        <ecNumber evidence="2">2.1.1.285</ecNumber>
    </submittedName>
</protein>
<accession>A0A518E1N9</accession>
<dbReference type="KEGG" id="lcre:Pla8534_58700"/>
<dbReference type="Pfam" id="PF05711">
    <property type="entry name" value="TylF"/>
    <property type="match status" value="1"/>
</dbReference>
<feature type="region of interest" description="Disordered" evidence="1">
    <location>
        <begin position="107"/>
        <end position="131"/>
    </location>
</feature>
<dbReference type="PANTHER" id="PTHR40036:SF1">
    <property type="entry name" value="MACROCIN O-METHYLTRANSFERASE"/>
    <property type="match status" value="1"/>
</dbReference>
<sequence>MWKALKSRGLWGRKRKSEVSLKQLVGEGVSEPIAQTVLQTLPYTMTSSARIAALCEAIEYVVARNIPGDIVECGVWRGGSMMAVAHTLRRLGSASRNLHLCDTFEGMTPPSQHDVSRDGASAEVQLQQEDRDDPRSVWCVAGLDEVKKNMASTGYPSELLHYAVGPVEQTLPAAAPKKIALLRLDTDWYESTKHEMEHLFPRLAVGGVLIIDDYGHWQGARRAVDEYLEQHRLPLLLHRIDYTGRMAVIPTASSRAA</sequence>
<dbReference type="GO" id="GO:0008168">
    <property type="term" value="F:methyltransferase activity"/>
    <property type="evidence" value="ECO:0007669"/>
    <property type="project" value="UniProtKB-KW"/>
</dbReference>
<name>A0A518E1N9_9BACT</name>
<gene>
    <name evidence="2" type="primary">novP_1</name>
    <name evidence="2" type="ORF">Pla8534_58700</name>
</gene>
<dbReference type="GO" id="GO:0032259">
    <property type="term" value="P:methylation"/>
    <property type="evidence" value="ECO:0007669"/>
    <property type="project" value="UniProtKB-KW"/>
</dbReference>
<organism evidence="2 3">
    <name type="scientific">Lignipirellula cremea</name>
    <dbReference type="NCBI Taxonomy" id="2528010"/>
    <lineage>
        <taxon>Bacteria</taxon>
        <taxon>Pseudomonadati</taxon>
        <taxon>Planctomycetota</taxon>
        <taxon>Planctomycetia</taxon>
        <taxon>Pirellulales</taxon>
        <taxon>Pirellulaceae</taxon>
        <taxon>Lignipirellula</taxon>
    </lineage>
</organism>
<evidence type="ECO:0000256" key="1">
    <source>
        <dbReference type="SAM" id="MobiDB-lite"/>
    </source>
</evidence>
<dbReference type="RefSeq" id="WP_145056893.1">
    <property type="nucleotide sequence ID" value="NZ_CP036433.1"/>
</dbReference>